<sequence>MNKISCNYFKLSFISILLCILIITHKFSLEKIYHNKTNRFDIINATLRRLQAESHKTHIFKTHSGENSLTYPIDNKSDKNNTEYYEASSDCTFSDKFPQNFFHQKEQIEWKNKNDSKSIFQKLHQKLHFRKLPIIATTMYIYFFYGIIFAIVFYVSYYIYMKNKKKFNTN</sequence>
<dbReference type="EMBL" id="LT969572">
    <property type="protein sequence ID" value="SOV78742.1"/>
    <property type="molecule type" value="Genomic_DNA"/>
</dbReference>
<evidence type="ECO:0000256" key="1">
    <source>
        <dbReference type="SAM" id="Phobius"/>
    </source>
</evidence>
<evidence type="ECO:0000313" key="3">
    <source>
        <dbReference type="Proteomes" id="UP000240500"/>
    </source>
</evidence>
<protein>
    <submittedName>
        <fullName evidence="2">Uncharacterized protein</fullName>
    </submittedName>
</protein>
<dbReference type="OrthoDB" id="10505631at2759"/>
<accession>A0A2P9DCI5</accession>
<evidence type="ECO:0000313" key="2">
    <source>
        <dbReference type="EMBL" id="SOV78742.1"/>
    </source>
</evidence>
<dbReference type="VEuPathDB" id="PlasmoDB:PRCDC_0056300"/>
<keyword evidence="1" id="KW-0812">Transmembrane</keyword>
<keyword evidence="1" id="KW-1133">Transmembrane helix</keyword>
<feature type="transmembrane region" description="Helical" evidence="1">
    <location>
        <begin position="139"/>
        <end position="160"/>
    </location>
</feature>
<gene>
    <name evidence="2" type="ORF">PRG01_0908900</name>
</gene>
<name>A0A2P9DCI5_PLARE</name>
<proteinExistence type="predicted"/>
<reference evidence="2 3" key="1">
    <citation type="submission" date="2016-09" db="EMBL/GenBank/DDBJ databases">
        <authorList>
            <consortium name="Pathogen Informatics"/>
        </authorList>
    </citation>
    <scope>NUCLEOTIDE SEQUENCE [LARGE SCALE GENOMIC DNA]</scope>
</reference>
<keyword evidence="1" id="KW-0472">Membrane</keyword>
<dbReference type="Proteomes" id="UP000240500">
    <property type="component" value="Chromosome 9"/>
</dbReference>
<dbReference type="VEuPathDB" id="PlasmoDB:PRG01_0908900"/>
<dbReference type="AlphaFoldDB" id="A0A2P9DCI5"/>
<organism evidence="2 3">
    <name type="scientific">Plasmodium reichenowi</name>
    <dbReference type="NCBI Taxonomy" id="5854"/>
    <lineage>
        <taxon>Eukaryota</taxon>
        <taxon>Sar</taxon>
        <taxon>Alveolata</taxon>
        <taxon>Apicomplexa</taxon>
        <taxon>Aconoidasida</taxon>
        <taxon>Haemosporida</taxon>
        <taxon>Plasmodiidae</taxon>
        <taxon>Plasmodium</taxon>
        <taxon>Plasmodium (Laverania)</taxon>
    </lineage>
</organism>